<dbReference type="InterPro" id="IPR014908">
    <property type="entry name" value="Nucleoporin_Nup133/Nup155_N"/>
</dbReference>
<protein>
    <submittedName>
        <fullName evidence="7">Nuclear pore complex protein-like</fullName>
    </submittedName>
</protein>
<dbReference type="GO" id="GO:0017056">
    <property type="term" value="F:structural constituent of nuclear pore"/>
    <property type="evidence" value="ECO:0007669"/>
    <property type="project" value="InterPro"/>
</dbReference>
<evidence type="ECO:0000256" key="2">
    <source>
        <dbReference type="ARBA" id="ARBA00005569"/>
    </source>
</evidence>
<evidence type="ECO:0000259" key="6">
    <source>
        <dbReference type="Pfam" id="PF08801"/>
    </source>
</evidence>
<dbReference type="Gene3D" id="2.130.10.10">
    <property type="entry name" value="YVTN repeat-like/Quinoprotein amine dehydrogenase"/>
    <property type="match status" value="1"/>
</dbReference>
<dbReference type="AlphaFoldDB" id="A0A1V9Y1N7"/>
<evidence type="ECO:0000313" key="7">
    <source>
        <dbReference type="EMBL" id="OQR79646.1"/>
    </source>
</evidence>
<evidence type="ECO:0000313" key="8">
    <source>
        <dbReference type="Proteomes" id="UP000192247"/>
    </source>
</evidence>
<dbReference type="OrthoDB" id="103454at2759"/>
<comment type="caution">
    <text evidence="7">The sequence shown here is derived from an EMBL/GenBank/DDBJ whole genome shotgun (WGS) entry which is preliminary data.</text>
</comment>
<dbReference type="GO" id="GO:0006606">
    <property type="term" value="P:protein import into nucleus"/>
    <property type="evidence" value="ECO:0007669"/>
    <property type="project" value="TreeGrafter"/>
</dbReference>
<reference evidence="7 8" key="1">
    <citation type="journal article" date="2017" name="Gigascience">
        <title>Draft genome of the honey bee ectoparasitic mite, Tropilaelaps mercedesae, is shaped by the parasitic life history.</title>
        <authorList>
            <person name="Dong X."/>
            <person name="Armstrong S.D."/>
            <person name="Xia D."/>
            <person name="Makepeace B.L."/>
            <person name="Darby A.C."/>
            <person name="Kadowaki T."/>
        </authorList>
    </citation>
    <scope>NUCLEOTIDE SEQUENCE [LARGE SCALE GENOMIC DNA]</scope>
    <source>
        <strain evidence="7">Wuxi-XJTLU</strain>
    </source>
</reference>
<dbReference type="InterPro" id="IPR037624">
    <property type="entry name" value="Nup133-like"/>
</dbReference>
<dbReference type="GO" id="GO:0016973">
    <property type="term" value="P:poly(A)+ mRNA export from nucleus"/>
    <property type="evidence" value="ECO:0007669"/>
    <property type="project" value="TreeGrafter"/>
</dbReference>
<dbReference type="Pfam" id="PF08801">
    <property type="entry name" value="Nucleoporin_N"/>
    <property type="match status" value="1"/>
</dbReference>
<dbReference type="Proteomes" id="UP000192247">
    <property type="component" value="Unassembled WGS sequence"/>
</dbReference>
<name>A0A1V9Y1N7_9ACAR</name>
<dbReference type="PANTHER" id="PTHR13405:SF11">
    <property type="entry name" value="NUCLEAR PORE COMPLEX PROTEIN NUP133"/>
    <property type="match status" value="1"/>
</dbReference>
<accession>A0A1V9Y1N7</accession>
<dbReference type="PANTHER" id="PTHR13405">
    <property type="entry name" value="NUCLEAR PORE COMPLEX PROTEIN NUP133"/>
    <property type="match status" value="1"/>
</dbReference>
<evidence type="ECO:0000256" key="5">
    <source>
        <dbReference type="SAM" id="MobiDB-lite"/>
    </source>
</evidence>
<dbReference type="InterPro" id="IPR015943">
    <property type="entry name" value="WD40/YVTN_repeat-like_dom_sf"/>
</dbReference>
<evidence type="ECO:0000256" key="4">
    <source>
        <dbReference type="ARBA" id="ARBA00023242"/>
    </source>
</evidence>
<dbReference type="GO" id="GO:0000972">
    <property type="term" value="P:transcription-dependent tethering of RNA polymerase II gene DNA at nuclear periphery"/>
    <property type="evidence" value="ECO:0007669"/>
    <property type="project" value="TreeGrafter"/>
</dbReference>
<keyword evidence="8" id="KW-1185">Reference proteome</keyword>
<proteinExistence type="inferred from homology"/>
<sequence>MFGSPRTPSGRKRRHTFFKSPRGGLNTSQLTSGGGGNQMNVSSLQTSLLGETPSHILETSGSCLPVHVVESLLTLQDSPSIGWPVVLCQSWGWLVVRSRLLVFQHGQQRSSKTCFSLELPNSILLHQANLCYVEEDSPSPSCVVVSPMGVVRYWPNISHEAVFTEASVDMGGEECFQLVYLGDDLFVVATTTGSLIKVAVLGSRQANATLDTRKVRIHQGVLSELGKRMTSLLFGAMPIAGDTNHRVARRLLVRPSADEVLILFEGALQCWSGWEDGNETPRYDYDFSSSVKEEFRTKVWNNQPVLEADIECWCIDGQMCKEGVLLLMAGVSKHTSSTLHYALALIDADYPKDLRRFTPLNDTTVFSEANLDQLLAARCLLPHAREVFVYTRTKVMCVDLAENEQDVIWLPSNDAILGCGARDGQPLLLTLNNHLVALKTTGRQVLRTLLPEDNDRIAECFLDPTELNCDPNSAEALLRRALVHHSRGEINQSQGLLDRVRWFSRVFFCFELVPEIPYTTHMSDTS</sequence>
<evidence type="ECO:0000256" key="1">
    <source>
        <dbReference type="ARBA" id="ARBA00004123"/>
    </source>
</evidence>
<feature type="domain" description="Nucleoporin Nup133/Nup155-like N-terminal" evidence="6">
    <location>
        <begin position="58"/>
        <end position="400"/>
    </location>
</feature>
<comment type="subcellular location">
    <subcellularLocation>
        <location evidence="1">Nucleus</location>
    </subcellularLocation>
</comment>
<keyword evidence="3" id="KW-0813">Transport</keyword>
<evidence type="ECO:0000256" key="3">
    <source>
        <dbReference type="ARBA" id="ARBA00022448"/>
    </source>
</evidence>
<comment type="similarity">
    <text evidence="2">Belongs to the nucleoporin Nup133 family.</text>
</comment>
<feature type="region of interest" description="Disordered" evidence="5">
    <location>
        <begin position="1"/>
        <end position="37"/>
    </location>
</feature>
<keyword evidence="4" id="KW-0539">Nucleus</keyword>
<dbReference type="InParanoid" id="A0A1V9Y1N7"/>
<dbReference type="STRING" id="418985.A0A1V9Y1N7"/>
<gene>
    <name evidence="7" type="ORF">BIW11_02531</name>
</gene>
<dbReference type="GO" id="GO:0031080">
    <property type="term" value="C:nuclear pore outer ring"/>
    <property type="evidence" value="ECO:0007669"/>
    <property type="project" value="TreeGrafter"/>
</dbReference>
<dbReference type="SUPFAM" id="SSF117289">
    <property type="entry name" value="Nucleoporin domain"/>
    <property type="match status" value="1"/>
</dbReference>
<dbReference type="EMBL" id="MNPL01000860">
    <property type="protein sequence ID" value="OQR79646.1"/>
    <property type="molecule type" value="Genomic_DNA"/>
</dbReference>
<organism evidence="7 8">
    <name type="scientific">Tropilaelaps mercedesae</name>
    <dbReference type="NCBI Taxonomy" id="418985"/>
    <lineage>
        <taxon>Eukaryota</taxon>
        <taxon>Metazoa</taxon>
        <taxon>Ecdysozoa</taxon>
        <taxon>Arthropoda</taxon>
        <taxon>Chelicerata</taxon>
        <taxon>Arachnida</taxon>
        <taxon>Acari</taxon>
        <taxon>Parasitiformes</taxon>
        <taxon>Mesostigmata</taxon>
        <taxon>Gamasina</taxon>
        <taxon>Dermanyssoidea</taxon>
        <taxon>Laelapidae</taxon>
        <taxon>Tropilaelaps</taxon>
    </lineage>
</organism>